<proteinExistence type="predicted"/>
<evidence type="ECO:0000313" key="2">
    <source>
        <dbReference type="EMBL" id="KFV43853.1"/>
    </source>
</evidence>
<organism evidence="2 3">
    <name type="scientific">Tyto alba</name>
    <name type="common">Barn owl</name>
    <dbReference type="NCBI Taxonomy" id="56313"/>
    <lineage>
        <taxon>Eukaryota</taxon>
        <taxon>Metazoa</taxon>
        <taxon>Chordata</taxon>
        <taxon>Craniata</taxon>
        <taxon>Vertebrata</taxon>
        <taxon>Euteleostomi</taxon>
        <taxon>Archelosauria</taxon>
        <taxon>Archosauria</taxon>
        <taxon>Dinosauria</taxon>
        <taxon>Saurischia</taxon>
        <taxon>Theropoda</taxon>
        <taxon>Coelurosauria</taxon>
        <taxon>Aves</taxon>
        <taxon>Neognathae</taxon>
        <taxon>Neoaves</taxon>
        <taxon>Telluraves</taxon>
        <taxon>Strigiformes</taxon>
        <taxon>Tytonidae</taxon>
        <taxon>Tyto</taxon>
    </lineage>
</organism>
<dbReference type="PANTHER" id="PTHR33395:SF22">
    <property type="entry name" value="REVERSE TRANSCRIPTASE DOMAIN-CONTAINING PROTEIN"/>
    <property type="match status" value="1"/>
</dbReference>
<name>A0A093GR80_TYTAL</name>
<accession>A0A093GR80</accession>
<protein>
    <recommendedName>
        <fullName evidence="4">RNA-directed DNA polymerase from mobile element jockey</fullName>
    </recommendedName>
</protein>
<reference evidence="2 3" key="1">
    <citation type="submission" date="2014-04" db="EMBL/GenBank/DDBJ databases">
        <title>Genome evolution of avian class.</title>
        <authorList>
            <person name="Zhang G."/>
            <person name="Li C."/>
        </authorList>
    </citation>
    <scope>NUCLEOTIDE SEQUENCE [LARGE SCALE GENOMIC DNA]</scope>
    <source>
        <strain evidence="2">BGI_N341</strain>
    </source>
</reference>
<dbReference type="GO" id="GO:0061343">
    <property type="term" value="P:cell adhesion involved in heart morphogenesis"/>
    <property type="evidence" value="ECO:0007669"/>
    <property type="project" value="TreeGrafter"/>
</dbReference>
<feature type="region of interest" description="Disordered" evidence="1">
    <location>
        <begin position="62"/>
        <end position="90"/>
    </location>
</feature>
<sequence>GGDWKNEEQPSVGEVEAQDHLRNLKMPKSMGPNEMHLWVLRELAEEMAKPLVTIFEKSWQSGKVPNDRKRGNIAPIFKMGNKKDPGNHRPVSLNTVPIKIMEWILLENMLGHMENKEAI</sequence>
<feature type="region of interest" description="Disordered" evidence="1">
    <location>
        <begin position="1"/>
        <end position="28"/>
    </location>
</feature>
<dbReference type="GO" id="GO:0031012">
    <property type="term" value="C:extracellular matrix"/>
    <property type="evidence" value="ECO:0007669"/>
    <property type="project" value="TreeGrafter"/>
</dbReference>
<evidence type="ECO:0008006" key="4">
    <source>
        <dbReference type="Google" id="ProtNLM"/>
    </source>
</evidence>
<feature type="non-terminal residue" evidence="2">
    <location>
        <position position="119"/>
    </location>
</feature>
<keyword evidence="3" id="KW-1185">Reference proteome</keyword>
<evidence type="ECO:0000256" key="1">
    <source>
        <dbReference type="SAM" id="MobiDB-lite"/>
    </source>
</evidence>
<dbReference type="AlphaFoldDB" id="A0A093GR80"/>
<dbReference type="PANTHER" id="PTHR33395">
    <property type="entry name" value="TRANSCRIPTASE, PUTATIVE-RELATED-RELATED"/>
    <property type="match status" value="1"/>
</dbReference>
<dbReference type="Proteomes" id="UP000054190">
    <property type="component" value="Unassembled WGS sequence"/>
</dbReference>
<dbReference type="EMBL" id="KK371663">
    <property type="protein sequence ID" value="KFV43853.1"/>
    <property type="molecule type" value="Genomic_DNA"/>
</dbReference>
<gene>
    <name evidence="2" type="ORF">N341_12512</name>
</gene>
<evidence type="ECO:0000313" key="3">
    <source>
        <dbReference type="Proteomes" id="UP000054190"/>
    </source>
</evidence>
<dbReference type="GO" id="GO:0007508">
    <property type="term" value="P:larval heart development"/>
    <property type="evidence" value="ECO:0007669"/>
    <property type="project" value="TreeGrafter"/>
</dbReference>
<feature type="non-terminal residue" evidence="2">
    <location>
        <position position="1"/>
    </location>
</feature>